<dbReference type="EMBL" id="SPHZ02000010">
    <property type="protein sequence ID" value="KAF0896416.1"/>
    <property type="molecule type" value="Genomic_DNA"/>
</dbReference>
<protein>
    <submittedName>
        <fullName evidence="2">Uncharacterized protein</fullName>
    </submittedName>
</protein>
<accession>A0A6G1C8G4</accession>
<dbReference type="Proteomes" id="UP000479710">
    <property type="component" value="Unassembled WGS sequence"/>
</dbReference>
<evidence type="ECO:0000313" key="2">
    <source>
        <dbReference type="EMBL" id="KAF0896416.1"/>
    </source>
</evidence>
<comment type="caution">
    <text evidence="2">The sequence shown here is derived from an EMBL/GenBank/DDBJ whole genome shotgun (WGS) entry which is preliminary data.</text>
</comment>
<organism evidence="2 3">
    <name type="scientific">Oryza meyeriana var. granulata</name>
    <dbReference type="NCBI Taxonomy" id="110450"/>
    <lineage>
        <taxon>Eukaryota</taxon>
        <taxon>Viridiplantae</taxon>
        <taxon>Streptophyta</taxon>
        <taxon>Embryophyta</taxon>
        <taxon>Tracheophyta</taxon>
        <taxon>Spermatophyta</taxon>
        <taxon>Magnoliopsida</taxon>
        <taxon>Liliopsida</taxon>
        <taxon>Poales</taxon>
        <taxon>Poaceae</taxon>
        <taxon>BOP clade</taxon>
        <taxon>Oryzoideae</taxon>
        <taxon>Oryzeae</taxon>
        <taxon>Oryzinae</taxon>
        <taxon>Oryza</taxon>
        <taxon>Oryza meyeriana</taxon>
    </lineage>
</organism>
<reference evidence="2 3" key="1">
    <citation type="submission" date="2019-11" db="EMBL/GenBank/DDBJ databases">
        <title>Whole genome sequence of Oryza granulata.</title>
        <authorList>
            <person name="Li W."/>
        </authorList>
    </citation>
    <scope>NUCLEOTIDE SEQUENCE [LARGE SCALE GENOMIC DNA]</scope>
    <source>
        <strain evidence="3">cv. Menghai</strain>
        <tissue evidence="2">Leaf</tissue>
    </source>
</reference>
<evidence type="ECO:0000313" key="3">
    <source>
        <dbReference type="Proteomes" id="UP000479710"/>
    </source>
</evidence>
<name>A0A6G1C8G4_9ORYZ</name>
<sequence length="87" mass="9705">MASTATSAFLEAVMGKLFIVLDKEDNKHKALEQENLVPPAGVPHDCSRHGRPAPFHGEERRRTAVARLQAEEMLDLEHDICTTEPRS</sequence>
<evidence type="ECO:0000256" key="1">
    <source>
        <dbReference type="SAM" id="MobiDB-lite"/>
    </source>
</evidence>
<proteinExistence type="predicted"/>
<keyword evidence="3" id="KW-1185">Reference proteome</keyword>
<gene>
    <name evidence="2" type="ORF">E2562_024291</name>
</gene>
<dbReference type="AlphaFoldDB" id="A0A6G1C8G4"/>
<feature type="region of interest" description="Disordered" evidence="1">
    <location>
        <begin position="37"/>
        <end position="59"/>
    </location>
</feature>